<dbReference type="Proteomes" id="UP000295416">
    <property type="component" value="Unassembled WGS sequence"/>
</dbReference>
<evidence type="ECO:0000313" key="3">
    <source>
        <dbReference type="EMBL" id="TCP30238.1"/>
    </source>
</evidence>
<feature type="active site" description="Acyl-thioester intermediate" evidence="2">
    <location>
        <position position="182"/>
    </location>
</feature>
<dbReference type="GO" id="GO:0016787">
    <property type="term" value="F:hydrolase activity"/>
    <property type="evidence" value="ECO:0007669"/>
    <property type="project" value="UniProtKB-KW"/>
</dbReference>
<gene>
    <name evidence="3" type="ORF">EV207_10661</name>
</gene>
<dbReference type="InterPro" id="IPR042000">
    <property type="entry name" value="Sortase_D_2"/>
</dbReference>
<accession>A0A4R2P7J3</accession>
<evidence type="ECO:0000313" key="4">
    <source>
        <dbReference type="Proteomes" id="UP000295416"/>
    </source>
</evidence>
<dbReference type="InterPro" id="IPR005754">
    <property type="entry name" value="Sortase"/>
</dbReference>
<evidence type="ECO:0000256" key="1">
    <source>
        <dbReference type="ARBA" id="ARBA00022801"/>
    </source>
</evidence>
<dbReference type="NCBIfam" id="TIGR01076">
    <property type="entry name" value="sortase_fam"/>
    <property type="match status" value="1"/>
</dbReference>
<dbReference type="EMBL" id="SLXK01000006">
    <property type="protein sequence ID" value="TCP30238.1"/>
    <property type="molecule type" value="Genomic_DNA"/>
</dbReference>
<dbReference type="InterPro" id="IPR023365">
    <property type="entry name" value="Sortase_dom-sf"/>
</dbReference>
<dbReference type="RefSeq" id="WP_132744797.1">
    <property type="nucleotide sequence ID" value="NZ_SLXK01000006.1"/>
</dbReference>
<comment type="caution">
    <text evidence="3">The sequence shown here is derived from an EMBL/GenBank/DDBJ whole genome shotgun (WGS) entry which is preliminary data.</text>
</comment>
<protein>
    <submittedName>
        <fullName evidence="3">Sortase A</fullName>
    </submittedName>
</protein>
<dbReference type="AlphaFoldDB" id="A0A4R2P7J3"/>
<dbReference type="CDD" id="cd06166">
    <property type="entry name" value="Sortase_D_2"/>
    <property type="match status" value="1"/>
</dbReference>
<proteinExistence type="predicted"/>
<reference evidence="3 4" key="1">
    <citation type="submission" date="2019-03" db="EMBL/GenBank/DDBJ databases">
        <title>Genomic Encyclopedia of Type Strains, Phase IV (KMG-IV): sequencing the most valuable type-strain genomes for metagenomic binning, comparative biology and taxonomic classification.</title>
        <authorList>
            <person name="Goeker M."/>
        </authorList>
    </citation>
    <scope>NUCLEOTIDE SEQUENCE [LARGE SCALE GENOMIC DNA]</scope>
    <source>
        <strain evidence="3 4">DSM 19377</strain>
    </source>
</reference>
<sequence>MKWLAYLLILAGVITMCYPKAISTYHAWQEQELLVKWEGGKAQQSMLQLNKTFEVLSQNEGSKNNRDRSGNILAILQIKKINLRLPIVEGASLEHLKIAGGHLKGTAPIGSVGNAAIAAHRSYTYGKQFNRLPEVGIGDEVLIETKSQIITYVVFNKTIINPDDLSILKSRDNKSIITLITCEPMKNPTKRLIIQAEKKKAQNKESLSF</sequence>
<dbReference type="SUPFAM" id="SSF63817">
    <property type="entry name" value="Sortase"/>
    <property type="match status" value="1"/>
</dbReference>
<dbReference type="Gene3D" id="2.40.260.10">
    <property type="entry name" value="Sortase"/>
    <property type="match status" value="1"/>
</dbReference>
<keyword evidence="1" id="KW-0378">Hydrolase</keyword>
<feature type="active site" description="Proton donor/acceptor" evidence="2">
    <location>
        <position position="120"/>
    </location>
</feature>
<dbReference type="Pfam" id="PF04203">
    <property type="entry name" value="Sortase"/>
    <property type="match status" value="1"/>
</dbReference>
<name>A0A4R2P7J3_9BACL</name>
<evidence type="ECO:0000256" key="2">
    <source>
        <dbReference type="PIRSR" id="PIRSR605754-1"/>
    </source>
</evidence>
<keyword evidence="4" id="KW-1185">Reference proteome</keyword>
<organism evidence="3 4">
    <name type="scientific">Scopulibacillus darangshiensis</name>
    <dbReference type="NCBI Taxonomy" id="442528"/>
    <lineage>
        <taxon>Bacteria</taxon>
        <taxon>Bacillati</taxon>
        <taxon>Bacillota</taxon>
        <taxon>Bacilli</taxon>
        <taxon>Bacillales</taxon>
        <taxon>Sporolactobacillaceae</taxon>
        <taxon>Scopulibacillus</taxon>
    </lineage>
</organism>
<dbReference type="OrthoDB" id="154054at2"/>